<proteinExistence type="predicted"/>
<keyword evidence="1" id="KW-0812">Transmembrane</keyword>
<keyword evidence="1" id="KW-1133">Transmembrane helix</keyword>
<organism evidence="2 3">
    <name type="scientific">Prevotella disiens DNF00882</name>
    <dbReference type="NCBI Taxonomy" id="1401075"/>
    <lineage>
        <taxon>Bacteria</taxon>
        <taxon>Pseudomonadati</taxon>
        <taxon>Bacteroidota</taxon>
        <taxon>Bacteroidia</taxon>
        <taxon>Bacteroidales</taxon>
        <taxon>Prevotellaceae</taxon>
        <taxon>Prevotella</taxon>
    </lineage>
</organism>
<name>A0A096ARA6_9BACT</name>
<dbReference type="RefSeq" id="WP_036883243.1">
    <property type="nucleotide sequence ID" value="NZ_JRNR01000054.1"/>
</dbReference>
<feature type="transmembrane region" description="Helical" evidence="1">
    <location>
        <begin position="106"/>
        <end position="125"/>
    </location>
</feature>
<accession>A0A096ARA6</accession>
<evidence type="ECO:0000313" key="3">
    <source>
        <dbReference type="Proteomes" id="UP000029538"/>
    </source>
</evidence>
<reference evidence="2 3" key="1">
    <citation type="submission" date="2014-07" db="EMBL/GenBank/DDBJ databases">
        <authorList>
            <person name="McCorrison J."/>
            <person name="Sanka R."/>
            <person name="Torralba M."/>
            <person name="Gillis M."/>
            <person name="Haft D.H."/>
            <person name="Methe B."/>
            <person name="Sutton G."/>
            <person name="Nelson K.E."/>
        </authorList>
    </citation>
    <scope>NUCLEOTIDE SEQUENCE [LARGE SCALE GENOMIC DNA]</scope>
    <source>
        <strain evidence="2 3">DNF00882</strain>
    </source>
</reference>
<feature type="transmembrane region" description="Helical" evidence="1">
    <location>
        <begin position="145"/>
        <end position="162"/>
    </location>
</feature>
<feature type="transmembrane region" description="Helical" evidence="1">
    <location>
        <begin position="7"/>
        <end position="26"/>
    </location>
</feature>
<gene>
    <name evidence="2" type="ORF">HMPREF0654_06080</name>
</gene>
<dbReference type="AlphaFoldDB" id="A0A096ARA6"/>
<sequence>MKDESKLIRLFCNLLFCIFTFCFVFFYQADTLTIAQHIASNGQTHYVSWLGAILITLTLQLLQWAINSLFKLKKRGYALTFFPSVLFLTVITDINPDTSNTITFGAWAWIAPLLLVIWGASMVYIKNYEPYEPALRGEGLGSQLFWVNNLIMLLMFCSMGLYSNSDSLFHKKAHIEALVRNKEYSEALKVIQKCGLSDSTTTMLTIYSLAHKGQLADKLFEYNLVGGKDVLRPGKVHSLLIQDSIIHKATKKSAQYQLVGFLLDKNLEKFAHYVRIYYPNDSLLPRYYKEAYNLKKIIDKRRKPVPPYKKGSYTKYYYEKL</sequence>
<comment type="caution">
    <text evidence="2">The sequence shown here is derived from an EMBL/GenBank/DDBJ whole genome shotgun (WGS) entry which is preliminary data.</text>
</comment>
<dbReference type="EMBL" id="JRNR01000054">
    <property type="protein sequence ID" value="KGF49236.1"/>
    <property type="molecule type" value="Genomic_DNA"/>
</dbReference>
<evidence type="ECO:0000313" key="2">
    <source>
        <dbReference type="EMBL" id="KGF49236.1"/>
    </source>
</evidence>
<keyword evidence="1" id="KW-0472">Membrane</keyword>
<dbReference type="Proteomes" id="UP000029538">
    <property type="component" value="Unassembled WGS sequence"/>
</dbReference>
<evidence type="ECO:0000256" key="1">
    <source>
        <dbReference type="SAM" id="Phobius"/>
    </source>
</evidence>
<protein>
    <submittedName>
        <fullName evidence="2">Uncharacterized protein</fullName>
    </submittedName>
</protein>
<feature type="transmembrane region" description="Helical" evidence="1">
    <location>
        <begin position="46"/>
        <end position="65"/>
    </location>
</feature>